<dbReference type="PROSITE" id="PS50137">
    <property type="entry name" value="DS_RBD"/>
    <property type="match status" value="1"/>
</dbReference>
<dbReference type="InterPro" id="IPR000999">
    <property type="entry name" value="RNase_III_dom"/>
</dbReference>
<keyword evidence="8 9" id="KW-0694">RNA-binding</keyword>
<evidence type="ECO:0000256" key="1">
    <source>
        <dbReference type="ARBA" id="ARBA00000109"/>
    </source>
</evidence>
<comment type="similarity">
    <text evidence="2">Belongs to the ribonuclease III family.</text>
</comment>
<dbReference type="HAMAP" id="MF_00104">
    <property type="entry name" value="RNase_III"/>
    <property type="match status" value="1"/>
</dbReference>
<evidence type="ECO:0000259" key="11">
    <source>
        <dbReference type="PROSITE" id="PS50137"/>
    </source>
</evidence>
<feature type="domain" description="DRBM" evidence="11">
    <location>
        <begin position="160"/>
        <end position="227"/>
    </location>
</feature>
<accession>A0A2H0XB67</accession>
<evidence type="ECO:0000256" key="6">
    <source>
        <dbReference type="ARBA" id="ARBA00022759"/>
    </source>
</evidence>
<dbReference type="PANTHER" id="PTHR11207">
    <property type="entry name" value="RIBONUCLEASE III"/>
    <property type="match status" value="1"/>
</dbReference>
<keyword evidence="9" id="KW-0699">rRNA-binding</keyword>
<keyword evidence="9" id="KW-0460">Magnesium</keyword>
<protein>
    <recommendedName>
        <fullName evidence="9">Ribonuclease 3</fullName>
        <ecNumber evidence="9">3.1.26.3</ecNumber>
    </recommendedName>
    <alternativeName>
        <fullName evidence="9">Ribonuclease III</fullName>
        <shortName evidence="9">RNase III</shortName>
    </alternativeName>
</protein>
<keyword evidence="3 9" id="KW-0698">rRNA processing</keyword>
<comment type="catalytic activity">
    <reaction evidence="1 9">
        <text>Endonucleolytic cleavage to 5'-phosphomonoester.</text>
        <dbReference type="EC" id="3.1.26.3"/>
    </reaction>
</comment>
<comment type="subunit">
    <text evidence="9">Homodimer.</text>
</comment>
<sequence>MDIKKIEKILGIKVMQEKLFEEAFTHRSYLNEHEEKELSSNERLEFLGDAVLQFLSSKFLFQKYKDIPEGDLTNIRAALVRTESLAEESKRLNFGEFLLLSRGEENSNGREREYILANTFEAVLGAIYLNKENIEICEKYLARNLFYKTEKIVENKEFKDFKSSYQEYTQEKFGVTPIYKVIDEWGPDHSKNFKVGVYLGEELKGEGVGGSKQEAEHEAAKSASSML</sequence>
<evidence type="ECO:0000256" key="8">
    <source>
        <dbReference type="ARBA" id="ARBA00022884"/>
    </source>
</evidence>
<dbReference type="PANTHER" id="PTHR11207:SF0">
    <property type="entry name" value="RIBONUCLEASE 3"/>
    <property type="match status" value="1"/>
</dbReference>
<keyword evidence="6 9" id="KW-0255">Endonuclease</keyword>
<dbReference type="SUPFAM" id="SSF54768">
    <property type="entry name" value="dsRNA-binding domain-like"/>
    <property type="match status" value="1"/>
</dbReference>
<keyword evidence="9" id="KW-0479">Metal-binding</keyword>
<dbReference type="InterPro" id="IPR036389">
    <property type="entry name" value="RNase_III_sf"/>
</dbReference>
<evidence type="ECO:0000256" key="9">
    <source>
        <dbReference type="HAMAP-Rule" id="MF_00104"/>
    </source>
</evidence>
<feature type="active site" evidence="9">
    <location>
        <position position="121"/>
    </location>
</feature>
<evidence type="ECO:0000256" key="10">
    <source>
        <dbReference type="SAM" id="MobiDB-lite"/>
    </source>
</evidence>
<dbReference type="GO" id="GO:0003725">
    <property type="term" value="F:double-stranded RNA binding"/>
    <property type="evidence" value="ECO:0007669"/>
    <property type="project" value="TreeGrafter"/>
</dbReference>
<keyword evidence="4 9" id="KW-0507">mRNA processing</keyword>
<proteinExistence type="inferred from homology"/>
<dbReference type="InterPro" id="IPR014720">
    <property type="entry name" value="dsRBD_dom"/>
</dbReference>
<dbReference type="EMBL" id="PEYV01000050">
    <property type="protein sequence ID" value="PIS21419.1"/>
    <property type="molecule type" value="Genomic_DNA"/>
</dbReference>
<dbReference type="CDD" id="cd00593">
    <property type="entry name" value="RIBOc"/>
    <property type="match status" value="1"/>
</dbReference>
<evidence type="ECO:0000256" key="4">
    <source>
        <dbReference type="ARBA" id="ARBA00022664"/>
    </source>
</evidence>
<dbReference type="GO" id="GO:0004525">
    <property type="term" value="F:ribonuclease III activity"/>
    <property type="evidence" value="ECO:0007669"/>
    <property type="project" value="UniProtKB-UniRule"/>
</dbReference>
<evidence type="ECO:0000259" key="12">
    <source>
        <dbReference type="PROSITE" id="PS50142"/>
    </source>
</evidence>
<dbReference type="GO" id="GO:0008033">
    <property type="term" value="P:tRNA processing"/>
    <property type="evidence" value="ECO:0007669"/>
    <property type="project" value="UniProtKB-KW"/>
</dbReference>
<dbReference type="Pfam" id="PF14622">
    <property type="entry name" value="Ribonucleas_3_3"/>
    <property type="match status" value="1"/>
</dbReference>
<keyword evidence="9" id="KW-0963">Cytoplasm</keyword>
<dbReference type="Gene3D" id="3.30.160.20">
    <property type="match status" value="1"/>
</dbReference>
<keyword evidence="7 9" id="KW-0378">Hydrolase</keyword>
<evidence type="ECO:0000256" key="7">
    <source>
        <dbReference type="ARBA" id="ARBA00022801"/>
    </source>
</evidence>
<dbReference type="InterPro" id="IPR011907">
    <property type="entry name" value="RNase_III"/>
</dbReference>
<evidence type="ECO:0000256" key="3">
    <source>
        <dbReference type="ARBA" id="ARBA00022552"/>
    </source>
</evidence>
<dbReference type="SMART" id="SM00535">
    <property type="entry name" value="RIBOc"/>
    <property type="match status" value="1"/>
</dbReference>
<comment type="subcellular location">
    <subcellularLocation>
        <location evidence="9">Cytoplasm</location>
    </subcellularLocation>
</comment>
<dbReference type="GO" id="GO:0005737">
    <property type="term" value="C:cytoplasm"/>
    <property type="evidence" value="ECO:0007669"/>
    <property type="project" value="UniProtKB-SubCell"/>
</dbReference>
<dbReference type="GO" id="GO:0006364">
    <property type="term" value="P:rRNA processing"/>
    <property type="evidence" value="ECO:0007669"/>
    <property type="project" value="UniProtKB-UniRule"/>
</dbReference>
<organism evidence="13 14">
    <name type="scientific">candidate division WWE3 bacterium CG08_land_8_20_14_0_20_41_15</name>
    <dbReference type="NCBI Taxonomy" id="1975086"/>
    <lineage>
        <taxon>Bacteria</taxon>
        <taxon>Katanobacteria</taxon>
    </lineage>
</organism>
<dbReference type="AlphaFoldDB" id="A0A2H0XB67"/>
<reference evidence="14" key="1">
    <citation type="submission" date="2017-09" db="EMBL/GenBank/DDBJ databases">
        <title>Depth-based differentiation of microbial function through sediment-hosted aquifers and enrichment of novel symbionts in the deep terrestrial subsurface.</title>
        <authorList>
            <person name="Probst A.J."/>
            <person name="Ladd B."/>
            <person name="Jarett J.K."/>
            <person name="Geller-Mcgrath D.E."/>
            <person name="Sieber C.M.K."/>
            <person name="Emerson J.B."/>
            <person name="Anantharaman K."/>
            <person name="Thomas B.C."/>
            <person name="Malmstrom R."/>
            <person name="Stieglmeier M."/>
            <person name="Klingl A."/>
            <person name="Woyke T."/>
            <person name="Ryan C.M."/>
            <person name="Banfield J.F."/>
        </authorList>
    </citation>
    <scope>NUCLEOTIDE SEQUENCE [LARGE SCALE GENOMIC DNA]</scope>
</reference>
<dbReference type="CDD" id="cd10845">
    <property type="entry name" value="DSRM_RNAse_III_family"/>
    <property type="match status" value="1"/>
</dbReference>
<dbReference type="SMART" id="SM00358">
    <property type="entry name" value="DSRM"/>
    <property type="match status" value="1"/>
</dbReference>
<feature type="binding site" evidence="9">
    <location>
        <position position="121"/>
    </location>
    <ligand>
        <name>Mg(2+)</name>
        <dbReference type="ChEBI" id="CHEBI:18420"/>
    </ligand>
</feature>
<evidence type="ECO:0000256" key="2">
    <source>
        <dbReference type="ARBA" id="ARBA00010183"/>
    </source>
</evidence>
<evidence type="ECO:0000256" key="5">
    <source>
        <dbReference type="ARBA" id="ARBA00022722"/>
    </source>
</evidence>
<evidence type="ECO:0000313" key="14">
    <source>
        <dbReference type="Proteomes" id="UP000231098"/>
    </source>
</evidence>
<dbReference type="PROSITE" id="PS00517">
    <property type="entry name" value="RNASE_3_1"/>
    <property type="match status" value="1"/>
</dbReference>
<feature type="active site" evidence="9">
    <location>
        <position position="49"/>
    </location>
</feature>
<dbReference type="Pfam" id="PF00035">
    <property type="entry name" value="dsrm"/>
    <property type="match status" value="1"/>
</dbReference>
<comment type="caution">
    <text evidence="13">The sequence shown here is derived from an EMBL/GenBank/DDBJ whole genome shotgun (WGS) entry which is preliminary data.</text>
</comment>
<dbReference type="GO" id="GO:0019843">
    <property type="term" value="F:rRNA binding"/>
    <property type="evidence" value="ECO:0007669"/>
    <property type="project" value="UniProtKB-KW"/>
</dbReference>
<dbReference type="NCBIfam" id="TIGR02191">
    <property type="entry name" value="RNaseIII"/>
    <property type="match status" value="1"/>
</dbReference>
<keyword evidence="5 9" id="KW-0540">Nuclease</keyword>
<comment type="function">
    <text evidence="9">Digests double-stranded RNA. Involved in the processing of primary rRNA transcript to yield the immediate precursors to the large and small rRNAs (23S and 16S). Processes some mRNAs, and tRNAs when they are encoded in the rRNA operon. Processes pre-crRNA and tracrRNA of type II CRISPR loci if present in the organism.</text>
</comment>
<dbReference type="GO" id="GO:0046872">
    <property type="term" value="F:metal ion binding"/>
    <property type="evidence" value="ECO:0007669"/>
    <property type="project" value="UniProtKB-KW"/>
</dbReference>
<dbReference type="SUPFAM" id="SSF69065">
    <property type="entry name" value="RNase III domain-like"/>
    <property type="match status" value="1"/>
</dbReference>
<dbReference type="Gene3D" id="1.10.1520.10">
    <property type="entry name" value="Ribonuclease III domain"/>
    <property type="match status" value="1"/>
</dbReference>
<dbReference type="EC" id="3.1.26.3" evidence="9"/>
<feature type="region of interest" description="Disordered" evidence="10">
    <location>
        <begin position="205"/>
        <end position="227"/>
    </location>
</feature>
<comment type="cofactor">
    <cofactor evidence="9">
        <name>Mg(2+)</name>
        <dbReference type="ChEBI" id="CHEBI:18420"/>
    </cofactor>
</comment>
<dbReference type="FunFam" id="1.10.1520.10:FF:000001">
    <property type="entry name" value="Ribonuclease 3"/>
    <property type="match status" value="1"/>
</dbReference>
<dbReference type="Proteomes" id="UP000231098">
    <property type="component" value="Unassembled WGS sequence"/>
</dbReference>
<feature type="binding site" evidence="9">
    <location>
        <position position="118"/>
    </location>
    <ligand>
        <name>Mg(2+)</name>
        <dbReference type="ChEBI" id="CHEBI:18420"/>
    </ligand>
</feature>
<feature type="binding site" evidence="9">
    <location>
        <position position="45"/>
    </location>
    <ligand>
        <name>Mg(2+)</name>
        <dbReference type="ChEBI" id="CHEBI:18420"/>
    </ligand>
</feature>
<keyword evidence="9" id="KW-0819">tRNA processing</keyword>
<dbReference type="GO" id="GO:0010468">
    <property type="term" value="P:regulation of gene expression"/>
    <property type="evidence" value="ECO:0007669"/>
    <property type="project" value="TreeGrafter"/>
</dbReference>
<dbReference type="PROSITE" id="PS50142">
    <property type="entry name" value="RNASE_3_2"/>
    <property type="match status" value="1"/>
</dbReference>
<feature type="domain" description="RNase III" evidence="12">
    <location>
        <begin position="3"/>
        <end position="132"/>
    </location>
</feature>
<name>A0A2H0XB67_UNCKA</name>
<evidence type="ECO:0000313" key="13">
    <source>
        <dbReference type="EMBL" id="PIS21419.1"/>
    </source>
</evidence>
<gene>
    <name evidence="9 13" type="primary">rnc</name>
    <name evidence="13" type="ORF">COT51_02895</name>
</gene>
<dbReference type="GO" id="GO:0006397">
    <property type="term" value="P:mRNA processing"/>
    <property type="evidence" value="ECO:0007669"/>
    <property type="project" value="UniProtKB-UniRule"/>
</dbReference>